<dbReference type="EMBL" id="JAMFMA010000002">
    <property type="protein sequence ID" value="MCL6274479.1"/>
    <property type="molecule type" value="Genomic_DNA"/>
</dbReference>
<evidence type="ECO:0000259" key="1">
    <source>
        <dbReference type="Pfam" id="PF13577"/>
    </source>
</evidence>
<gene>
    <name evidence="2" type="ORF">M3P19_10680</name>
</gene>
<reference evidence="2 3" key="1">
    <citation type="submission" date="2022-05" db="EMBL/GenBank/DDBJ databases">
        <authorList>
            <person name="Park J.-S."/>
        </authorList>
    </citation>
    <scope>NUCLEOTIDE SEQUENCE [LARGE SCALE GENOMIC DNA]</scope>
    <source>
        <strain evidence="2 3">2012CJ35-5</strain>
    </source>
</reference>
<evidence type="ECO:0000313" key="3">
    <source>
        <dbReference type="Proteomes" id="UP001203607"/>
    </source>
</evidence>
<dbReference type="InterPro" id="IPR037401">
    <property type="entry name" value="SnoaL-like"/>
</dbReference>
<dbReference type="InterPro" id="IPR032710">
    <property type="entry name" value="NTF2-like_dom_sf"/>
</dbReference>
<dbReference type="SUPFAM" id="SSF54427">
    <property type="entry name" value="NTF2-like"/>
    <property type="match status" value="1"/>
</dbReference>
<keyword evidence="3" id="KW-1185">Reference proteome</keyword>
<dbReference type="RefSeq" id="WP_249657656.1">
    <property type="nucleotide sequence ID" value="NZ_JAMFMA010000002.1"/>
</dbReference>
<comment type="caution">
    <text evidence="2">The sequence shown here is derived from an EMBL/GenBank/DDBJ whole genome shotgun (WGS) entry which is preliminary data.</text>
</comment>
<protein>
    <submittedName>
        <fullName evidence="2">Nuclear transport factor 2 family protein</fullName>
    </submittedName>
</protein>
<dbReference type="Pfam" id="PF13577">
    <property type="entry name" value="SnoaL_4"/>
    <property type="match status" value="1"/>
</dbReference>
<name>A0ABT0PSZ3_9FLAO</name>
<evidence type="ECO:0000313" key="2">
    <source>
        <dbReference type="EMBL" id="MCL6274479.1"/>
    </source>
</evidence>
<feature type="domain" description="SnoaL-like" evidence="1">
    <location>
        <begin position="24"/>
        <end position="146"/>
    </location>
</feature>
<proteinExistence type="predicted"/>
<dbReference type="Proteomes" id="UP001203607">
    <property type="component" value="Unassembled WGS sequence"/>
</dbReference>
<dbReference type="Gene3D" id="3.10.450.50">
    <property type="match status" value="1"/>
</dbReference>
<sequence length="169" mass="19041">MKKSIFILIAILGTTLNAQQMENEKVRAAVSKLFVATDQKDWSTVEVLFAEKVNLDYSSMTGNPSAELTPSQITAGWKTVLPGFTFTHHQTGNYLSEVKDYKAHVFVYGTATHYLDDEEGSIWTVVGTYDFKLIKVNGVWRISAMTFNYKYQDGNTKLVQKAVENVKNL</sequence>
<organism evidence="2 3">
    <name type="scientific">Flagellimonas spongiicola</name>
    <dbReference type="NCBI Taxonomy" id="2942208"/>
    <lineage>
        <taxon>Bacteria</taxon>
        <taxon>Pseudomonadati</taxon>
        <taxon>Bacteroidota</taxon>
        <taxon>Flavobacteriia</taxon>
        <taxon>Flavobacteriales</taxon>
        <taxon>Flavobacteriaceae</taxon>
        <taxon>Flagellimonas</taxon>
    </lineage>
</organism>
<accession>A0ABT0PSZ3</accession>